<dbReference type="EMBL" id="AP025314">
    <property type="protein sequence ID" value="BDD08621.1"/>
    <property type="molecule type" value="Genomic_DNA"/>
</dbReference>
<dbReference type="PROSITE" id="PS51257">
    <property type="entry name" value="PROKAR_LIPOPROTEIN"/>
    <property type="match status" value="1"/>
</dbReference>
<dbReference type="InterPro" id="IPR008979">
    <property type="entry name" value="Galactose-bd-like_sf"/>
</dbReference>
<dbReference type="PROSITE" id="PS50022">
    <property type="entry name" value="FA58C_3"/>
    <property type="match status" value="1"/>
</dbReference>
<dbReference type="Pfam" id="PF16323">
    <property type="entry name" value="DUF4959"/>
    <property type="match status" value="1"/>
</dbReference>
<feature type="domain" description="F5/8 type C" evidence="1">
    <location>
        <begin position="265"/>
        <end position="389"/>
    </location>
</feature>
<dbReference type="InterPro" id="IPR000421">
    <property type="entry name" value="FA58C"/>
</dbReference>
<evidence type="ECO:0000259" key="1">
    <source>
        <dbReference type="PROSITE" id="PS50022"/>
    </source>
</evidence>
<evidence type="ECO:0000313" key="2">
    <source>
        <dbReference type="EMBL" id="BDD08621.1"/>
    </source>
</evidence>
<dbReference type="RefSeq" id="WP_338393867.1">
    <property type="nucleotide sequence ID" value="NZ_AP025314.1"/>
</dbReference>
<dbReference type="Pfam" id="PF16391">
    <property type="entry name" value="DUF5000"/>
    <property type="match status" value="1"/>
</dbReference>
<protein>
    <recommendedName>
        <fullName evidence="1">F5/8 type C domain-containing protein</fullName>
    </recommendedName>
</protein>
<organism evidence="2 3">
    <name type="scientific">Fulvitalea axinellae</name>
    <dbReference type="NCBI Taxonomy" id="1182444"/>
    <lineage>
        <taxon>Bacteria</taxon>
        <taxon>Pseudomonadati</taxon>
        <taxon>Bacteroidota</taxon>
        <taxon>Cytophagia</taxon>
        <taxon>Cytophagales</taxon>
        <taxon>Persicobacteraceae</taxon>
        <taxon>Fulvitalea</taxon>
    </lineage>
</organism>
<dbReference type="KEGG" id="fax:FUAX_10530"/>
<reference evidence="2 3" key="1">
    <citation type="submission" date="2021-12" db="EMBL/GenBank/DDBJ databases">
        <title>Genome sequencing of bacteria with rrn-lacking chromosome and rrn-plasmid.</title>
        <authorList>
            <person name="Anda M."/>
            <person name="Iwasaki W."/>
        </authorList>
    </citation>
    <scope>NUCLEOTIDE SEQUENCE [LARGE SCALE GENOMIC DNA]</scope>
    <source>
        <strain evidence="2 3">DSM 100852</strain>
    </source>
</reference>
<dbReference type="Proteomes" id="UP001348817">
    <property type="component" value="Chromosome"/>
</dbReference>
<dbReference type="Gene3D" id="2.60.120.260">
    <property type="entry name" value="Galactose-binding domain-like"/>
    <property type="match status" value="1"/>
</dbReference>
<name>A0AAU9D6Z2_9BACT</name>
<dbReference type="InterPro" id="IPR032164">
    <property type="entry name" value="DUF5000"/>
</dbReference>
<dbReference type="AlphaFoldDB" id="A0AAU9D6Z2"/>
<keyword evidence="3" id="KW-1185">Reference proteome</keyword>
<dbReference type="InterPro" id="IPR033431">
    <property type="entry name" value="DUF5126"/>
</dbReference>
<dbReference type="Pfam" id="PF17166">
    <property type="entry name" value="DUF5126"/>
    <property type="match status" value="1"/>
</dbReference>
<dbReference type="SUPFAM" id="SSF49785">
    <property type="entry name" value="Galactose-binding domain-like"/>
    <property type="match status" value="1"/>
</dbReference>
<dbReference type="InterPro" id="IPR032527">
    <property type="entry name" value="DUF4959"/>
</dbReference>
<proteinExistence type="predicted"/>
<sequence length="395" mass="44892">MNIRKLSALICSLSLLIFGCGEENSYDPISNDGKAPASVTLVETVALPGAAEIRFGTPSDPDLLYVKAVYSHDGGKTQNEVKASLYDRKLLIQGFGEVKEYKIKLYAVDRGENESKPLEVSVTPLEAPVYRVAKSVKMIEDFGGVRYTWDNEDQAPVIVSIFAQDTLGRMENVETIYTDDAEGMYNIRGYDPDPIRVAVLVRDRWDNFSDTIKVEGETLTPLFEEQFDRKLYKPLNLDNDPDWNAWEGNEKNSFDGDINTFNHTWAGSGWPATITMDLGQTVKLSRFRLWQRQNFPYYHGNLKRYEIFGRLDEPPMDGSWDGWIKLRDCESRKPSGLPGTQETNEDVAHRKAGDEFSIPLEASNVRYIRLKITETWGGTTFCHFSEIAFYGRKVE</sequence>
<accession>A0AAU9D6Z2</accession>
<gene>
    <name evidence="2" type="ORF">FUAX_10530</name>
</gene>
<evidence type="ECO:0000313" key="3">
    <source>
        <dbReference type="Proteomes" id="UP001348817"/>
    </source>
</evidence>